<feature type="transmembrane region" description="Helical" evidence="1">
    <location>
        <begin position="70"/>
        <end position="89"/>
    </location>
</feature>
<keyword evidence="1" id="KW-0812">Transmembrane</keyword>
<evidence type="ECO:0000313" key="4">
    <source>
        <dbReference type="Proteomes" id="UP000178323"/>
    </source>
</evidence>
<evidence type="ECO:0000313" key="3">
    <source>
        <dbReference type="EMBL" id="OGF21056.1"/>
    </source>
</evidence>
<feature type="chain" id="PRO_5009521128" description="DUF5671 domain-containing protein" evidence="2">
    <location>
        <begin position="21"/>
        <end position="145"/>
    </location>
</feature>
<dbReference type="EMBL" id="MFFS01000073">
    <property type="protein sequence ID" value="OGF21056.1"/>
    <property type="molecule type" value="Genomic_DNA"/>
</dbReference>
<gene>
    <name evidence="3" type="ORF">A2Y83_01850</name>
</gene>
<comment type="caution">
    <text evidence="3">The sequence shown here is derived from an EMBL/GenBank/DDBJ whole genome shotgun (WGS) entry which is preliminary data.</text>
</comment>
<accession>A0A1F5S342</accession>
<feature type="transmembrane region" description="Helical" evidence="1">
    <location>
        <begin position="110"/>
        <end position="131"/>
    </location>
</feature>
<keyword evidence="1" id="KW-0472">Membrane</keyword>
<feature type="signal peptide" evidence="2">
    <location>
        <begin position="1"/>
        <end position="20"/>
    </location>
</feature>
<dbReference type="Proteomes" id="UP000178323">
    <property type="component" value="Unassembled WGS sequence"/>
</dbReference>
<name>A0A1F5S342_9BACT</name>
<dbReference type="AlphaFoldDB" id="A0A1F5S342"/>
<dbReference type="Pfam" id="PF18895">
    <property type="entry name" value="T4SS_pilin"/>
    <property type="match status" value="1"/>
</dbReference>
<evidence type="ECO:0000256" key="1">
    <source>
        <dbReference type="SAM" id="Phobius"/>
    </source>
</evidence>
<reference evidence="3 4" key="1">
    <citation type="journal article" date="2016" name="Nat. Commun.">
        <title>Thousands of microbial genomes shed light on interconnected biogeochemical processes in an aquifer system.</title>
        <authorList>
            <person name="Anantharaman K."/>
            <person name="Brown C.T."/>
            <person name="Hug L.A."/>
            <person name="Sharon I."/>
            <person name="Castelle C.J."/>
            <person name="Probst A.J."/>
            <person name="Thomas B.C."/>
            <person name="Singh A."/>
            <person name="Wilkins M.J."/>
            <person name="Karaoz U."/>
            <person name="Brodie E.L."/>
            <person name="Williams K.H."/>
            <person name="Hubbard S.S."/>
            <person name="Banfield J.F."/>
        </authorList>
    </citation>
    <scope>NUCLEOTIDE SEQUENCE [LARGE SCALE GENOMIC DNA]</scope>
</reference>
<evidence type="ECO:0008006" key="5">
    <source>
        <dbReference type="Google" id="ProtNLM"/>
    </source>
</evidence>
<keyword evidence="2" id="KW-0732">Signal</keyword>
<organism evidence="3 4">
    <name type="scientific">Candidatus Falkowbacteria bacterium RBG_13_39_14</name>
    <dbReference type="NCBI Taxonomy" id="1797985"/>
    <lineage>
        <taxon>Bacteria</taxon>
        <taxon>Candidatus Falkowiibacteriota</taxon>
    </lineage>
</organism>
<protein>
    <recommendedName>
        <fullName evidence="5">DUF5671 domain-containing protein</fullName>
    </recommendedName>
</protein>
<proteinExistence type="predicted"/>
<dbReference type="InterPro" id="IPR043993">
    <property type="entry name" value="T4SS_pilin"/>
</dbReference>
<evidence type="ECO:0000256" key="2">
    <source>
        <dbReference type="SAM" id="SignalP"/>
    </source>
</evidence>
<sequence length="145" mass="15721">MQKLISFFFCFIFICSSAIAGRAVLAQTYEDGSLGKDIKDFQVKVGDAYAPENVGLGGEQKNVLSLYRLILGRFTALLAIFFFIYTIVGGFQWMMAGGNEEKVSAAKGRIISGAIGVGIVLAAYVITYFVFSQVSRVTGVKTGFQ</sequence>
<keyword evidence="1" id="KW-1133">Transmembrane helix</keyword>